<dbReference type="Gene3D" id="3.40.50.150">
    <property type="entry name" value="Vaccinia Virus protein VP39"/>
    <property type="match status" value="1"/>
</dbReference>
<dbReference type="InterPro" id="IPR029063">
    <property type="entry name" value="SAM-dependent_MTases_sf"/>
</dbReference>
<evidence type="ECO:0000313" key="1">
    <source>
        <dbReference type="EMBL" id="PIR69969.1"/>
    </source>
</evidence>
<dbReference type="SUPFAM" id="SSF53335">
    <property type="entry name" value="S-adenosyl-L-methionine-dependent methyltransferases"/>
    <property type="match status" value="1"/>
</dbReference>
<organism evidence="1 2">
    <name type="scientific">Candidatus Niyogibacteria bacterium CG10_big_fil_rev_8_21_14_0_10_46_36</name>
    <dbReference type="NCBI Taxonomy" id="1974726"/>
    <lineage>
        <taxon>Bacteria</taxon>
        <taxon>Candidatus Niyogiibacteriota</taxon>
    </lineage>
</organism>
<dbReference type="Pfam" id="PF13489">
    <property type="entry name" value="Methyltransf_23"/>
    <property type="match status" value="1"/>
</dbReference>
<evidence type="ECO:0000313" key="2">
    <source>
        <dbReference type="Proteomes" id="UP000231503"/>
    </source>
</evidence>
<protein>
    <recommendedName>
        <fullName evidence="3">Class I SAM-dependent methyltransferase</fullName>
    </recommendedName>
</protein>
<dbReference type="CDD" id="cd02440">
    <property type="entry name" value="AdoMet_MTases"/>
    <property type="match status" value="1"/>
</dbReference>
<evidence type="ECO:0008006" key="3">
    <source>
        <dbReference type="Google" id="ProtNLM"/>
    </source>
</evidence>
<dbReference type="AlphaFoldDB" id="A0A2H0TEJ2"/>
<gene>
    <name evidence="1" type="ORF">COU47_00865</name>
</gene>
<dbReference type="Proteomes" id="UP000231503">
    <property type="component" value="Unassembled WGS sequence"/>
</dbReference>
<proteinExistence type="predicted"/>
<accession>A0A2H0TEJ2</accession>
<reference evidence="2" key="1">
    <citation type="submission" date="2017-09" db="EMBL/GenBank/DDBJ databases">
        <title>Depth-based differentiation of microbial function through sediment-hosted aquifers and enrichment of novel symbionts in the deep terrestrial subsurface.</title>
        <authorList>
            <person name="Probst A.J."/>
            <person name="Ladd B."/>
            <person name="Jarett J.K."/>
            <person name="Geller-Mcgrath D.E."/>
            <person name="Sieber C.M.K."/>
            <person name="Emerson J.B."/>
            <person name="Anantharaman K."/>
            <person name="Thomas B.C."/>
            <person name="Malmstrom R."/>
            <person name="Stieglmeier M."/>
            <person name="Klingl A."/>
            <person name="Woyke T."/>
            <person name="Ryan C.M."/>
            <person name="Banfield J.F."/>
        </authorList>
    </citation>
    <scope>NUCLEOTIDE SEQUENCE [LARGE SCALE GENOMIC DNA]</scope>
</reference>
<sequence>MSKRITLCNNCVARDFHTLLTFRGNEGYDFLGDSFDVVVCKRCGLCFLHPRPAASAYAAYYSGGLGSRKKRNNTLSKESILDKKRYQEWYADWVVRHWGLPKTASVLEVGCGMGAFLYFLKERGYENVSGVEMGEEAAQKAQDVFGVPITVGDFFSQAYSPGSYDAVVGIALIEHMLDPRAAIKRMGEALKPGGVLYLNTPDLYGMTFRKQFFKFVHTYYFTSVTLSSLLEQEGFEVERMLSVPLLKRHSNIFFPENCIPGEIHIIAKKTGIKKTFKKEKHQDIVRLCSSTKIKELPYLAANKLFLNKYAGPLRTLRARFRDAYKKNPKSEMKEFFETI</sequence>
<dbReference type="EMBL" id="PFCO01000001">
    <property type="protein sequence ID" value="PIR69969.1"/>
    <property type="molecule type" value="Genomic_DNA"/>
</dbReference>
<dbReference type="PANTHER" id="PTHR43861:SF6">
    <property type="entry name" value="METHYLTRANSFERASE TYPE 11"/>
    <property type="match status" value="1"/>
</dbReference>
<dbReference type="PANTHER" id="PTHR43861">
    <property type="entry name" value="TRANS-ACONITATE 2-METHYLTRANSFERASE-RELATED"/>
    <property type="match status" value="1"/>
</dbReference>
<name>A0A2H0TEJ2_9BACT</name>
<comment type="caution">
    <text evidence="1">The sequence shown here is derived from an EMBL/GenBank/DDBJ whole genome shotgun (WGS) entry which is preliminary data.</text>
</comment>